<dbReference type="AlphaFoldDB" id="A0A1I2H0Z0"/>
<keyword evidence="2" id="KW-1185">Reference proteome</keyword>
<dbReference type="GO" id="GO:0016491">
    <property type="term" value="F:oxidoreductase activity"/>
    <property type="evidence" value="ECO:0007669"/>
    <property type="project" value="InterPro"/>
</dbReference>
<dbReference type="InterPro" id="IPR012348">
    <property type="entry name" value="RNR-like"/>
</dbReference>
<dbReference type="SUPFAM" id="SSF47240">
    <property type="entry name" value="Ferritin-like"/>
    <property type="match status" value="1"/>
</dbReference>
<sequence length="317" mass="35584">MTTTSPPDRDRTATRLLRSSAEHSYDPEVEIDWEAPFVGGKYFVPPHRSSLYGTALWERMTEDQRIELTKHEVASIAGLGVWFETILMQLLIREYFKQDPTAPHAQYALTEIADECRHSVMFGRMIARLDAPLYQPTGVNQWLGKWIAHTGVGPRMYAAILIAEEILDTLQREAMNDENVQPLVRMVSRIHVVEEARHVRYAREELARQIRAAGRGRLAFDKLVIGRAAYLTGTRLIDPRVYRAVGLDPEEGRRAARANPHHRETMRWAGERIVAFLTDLDLIGGPGTALWHASGLLPRGAAGYPRGAAGYPRGAAG</sequence>
<proteinExistence type="predicted"/>
<dbReference type="Gene3D" id="1.10.620.20">
    <property type="entry name" value="Ribonucleotide Reductase, subunit A"/>
    <property type="match status" value="1"/>
</dbReference>
<name>A0A1I2H0Z0_9ACTN</name>
<dbReference type="RefSeq" id="WP_093616336.1">
    <property type="nucleotide sequence ID" value="NZ_BOMT01000044.1"/>
</dbReference>
<dbReference type="Proteomes" id="UP000199645">
    <property type="component" value="Unassembled WGS sequence"/>
</dbReference>
<dbReference type="InterPro" id="IPR025859">
    <property type="entry name" value="AurF/CmlI"/>
</dbReference>
<reference evidence="1 2" key="1">
    <citation type="submission" date="2016-10" db="EMBL/GenBank/DDBJ databases">
        <authorList>
            <person name="de Groot N.N."/>
        </authorList>
    </citation>
    <scope>NUCLEOTIDE SEQUENCE [LARGE SCALE GENOMIC DNA]</scope>
    <source>
        <strain evidence="1 2">DSM 43019</strain>
    </source>
</reference>
<dbReference type="EMBL" id="FONV01000007">
    <property type="protein sequence ID" value="SFF22657.1"/>
    <property type="molecule type" value="Genomic_DNA"/>
</dbReference>
<evidence type="ECO:0000313" key="2">
    <source>
        <dbReference type="Proteomes" id="UP000199645"/>
    </source>
</evidence>
<dbReference type="STRING" id="35752.SAMN05421541_107313"/>
<accession>A0A1I2H0Z0</accession>
<dbReference type="InterPro" id="IPR009078">
    <property type="entry name" value="Ferritin-like_SF"/>
</dbReference>
<protein>
    <submittedName>
        <fullName evidence="1">p-aminobenzoate N-oxygenase AurF</fullName>
    </submittedName>
</protein>
<dbReference type="Pfam" id="PF11583">
    <property type="entry name" value="AurF"/>
    <property type="match status" value="1"/>
</dbReference>
<organism evidence="1 2">
    <name type="scientific">Actinoplanes philippinensis</name>
    <dbReference type="NCBI Taxonomy" id="35752"/>
    <lineage>
        <taxon>Bacteria</taxon>
        <taxon>Bacillati</taxon>
        <taxon>Actinomycetota</taxon>
        <taxon>Actinomycetes</taxon>
        <taxon>Micromonosporales</taxon>
        <taxon>Micromonosporaceae</taxon>
        <taxon>Actinoplanes</taxon>
    </lineage>
</organism>
<gene>
    <name evidence="1" type="ORF">SAMN05421541_107313</name>
</gene>
<dbReference type="OrthoDB" id="786532at2"/>
<evidence type="ECO:0000313" key="1">
    <source>
        <dbReference type="EMBL" id="SFF22657.1"/>
    </source>
</evidence>